<keyword evidence="4 6" id="KW-1133">Transmembrane helix</keyword>
<evidence type="ECO:0000256" key="3">
    <source>
        <dbReference type="ARBA" id="ARBA00022692"/>
    </source>
</evidence>
<keyword evidence="3 6" id="KW-0812">Transmembrane</keyword>
<feature type="transmembrane region" description="Helical" evidence="6">
    <location>
        <begin position="328"/>
        <end position="349"/>
    </location>
</feature>
<comment type="similarity">
    <text evidence="2">Belongs to the TDE1 family.</text>
</comment>
<evidence type="ECO:0000313" key="7">
    <source>
        <dbReference type="EMBL" id="KAH0570759.1"/>
    </source>
</evidence>
<evidence type="ECO:0000256" key="5">
    <source>
        <dbReference type="ARBA" id="ARBA00023136"/>
    </source>
</evidence>
<proteinExistence type="inferred from homology"/>
<dbReference type="PANTHER" id="PTHR10383:SF9">
    <property type="entry name" value="SERINE INCORPORATOR, ISOFORM F"/>
    <property type="match status" value="1"/>
</dbReference>
<dbReference type="PANTHER" id="PTHR10383">
    <property type="entry name" value="SERINE INCORPORATOR"/>
    <property type="match status" value="1"/>
</dbReference>
<comment type="caution">
    <text evidence="7">The sequence shown here is derived from an EMBL/GenBank/DDBJ whole genome shotgun (WGS) entry which is preliminary data.</text>
</comment>
<gene>
    <name evidence="7" type="ORF">SS50377_27047</name>
</gene>
<dbReference type="InterPro" id="IPR005016">
    <property type="entry name" value="TDE1/TMS"/>
</dbReference>
<dbReference type="PROSITE" id="PS51257">
    <property type="entry name" value="PROKAR_LIPOPROTEIN"/>
    <property type="match status" value="1"/>
</dbReference>
<keyword evidence="8" id="KW-1185">Reference proteome</keyword>
<feature type="transmembrane region" description="Helical" evidence="6">
    <location>
        <begin position="71"/>
        <end position="95"/>
    </location>
</feature>
<dbReference type="EMBL" id="AUWU02000007">
    <property type="protein sequence ID" value="KAH0570759.1"/>
    <property type="molecule type" value="Genomic_DNA"/>
</dbReference>
<evidence type="ECO:0000256" key="4">
    <source>
        <dbReference type="ARBA" id="ARBA00022989"/>
    </source>
</evidence>
<dbReference type="KEGG" id="ssao:94301070"/>
<dbReference type="Proteomes" id="UP000018208">
    <property type="component" value="Unassembled WGS sequence"/>
</dbReference>
<evidence type="ECO:0000256" key="2">
    <source>
        <dbReference type="ARBA" id="ARBA00006665"/>
    </source>
</evidence>
<feature type="transmembrane region" description="Helical" evidence="6">
    <location>
        <begin position="204"/>
        <end position="224"/>
    </location>
</feature>
<feature type="transmembrane region" description="Helical" evidence="6">
    <location>
        <begin position="361"/>
        <end position="385"/>
    </location>
</feature>
<feature type="transmembrane region" description="Helical" evidence="6">
    <location>
        <begin position="269"/>
        <end position="289"/>
    </location>
</feature>
<evidence type="ECO:0000313" key="8">
    <source>
        <dbReference type="Proteomes" id="UP000018208"/>
    </source>
</evidence>
<reference evidence="7 8" key="1">
    <citation type="journal article" date="2014" name="PLoS Genet.">
        <title>The Genome of Spironucleus salmonicida Highlights a Fish Pathogen Adapted to Fluctuating Environments.</title>
        <authorList>
            <person name="Xu F."/>
            <person name="Jerlstrom-Hultqvist J."/>
            <person name="Einarsson E."/>
            <person name="Astvaldsson A."/>
            <person name="Svard S.G."/>
            <person name="Andersson J.O."/>
        </authorList>
    </citation>
    <scope>NUCLEOTIDE SEQUENCE [LARGE SCALE GENOMIC DNA]</scope>
    <source>
        <strain evidence="7 8">ATCC 50377</strain>
    </source>
</reference>
<sequence>MAIPHIKMGCCMSCFSSSSCLNMRFIRLIYIIFLLIAFICSVAVQNRPALFNNVFWNFFPAYKQIGAFDRVWAFVIRFSFTFFVFHFSLFAFSLFQLSTKTVQVAKFFHRGLIYVKFIILLILFFSFFAVSNQDMQNFAYLSAAFAGFFQFFQLFIYAELFYLLYDYMLNGSTFTRICGILWIVVHFAVCAFCIIFVIVRTQHLVYIITTSIFCAILLIAYVLSSIPKSHGTAFVVSGLSSIAGIHYLRICAGNQPGLDPTGQTILNQAGIDTCNSFLLIFTIAALFIMNMVQITPRTLFIGSASPPDVADFASTLEDEDTRSGEASYYYWAFHLLMMQAACYMSQVYSFSGPRVLYGVNFGFGVAGSFVFLLYLAWTAFLPVVLKNRIFE</sequence>
<feature type="transmembrane region" description="Helical" evidence="6">
    <location>
        <begin position="177"/>
        <end position="198"/>
    </location>
</feature>
<name>A0A9P8LMI5_9EUKA</name>
<comment type="subcellular location">
    <subcellularLocation>
        <location evidence="1">Membrane</location>
        <topology evidence="1">Multi-pass membrane protein</topology>
    </subcellularLocation>
</comment>
<protein>
    <submittedName>
        <fullName evidence="7">Serine incorporator protein</fullName>
    </submittedName>
</protein>
<dbReference type="Pfam" id="PF03348">
    <property type="entry name" value="Serinc"/>
    <property type="match status" value="1"/>
</dbReference>
<feature type="transmembrane region" description="Helical" evidence="6">
    <location>
        <begin position="140"/>
        <end position="165"/>
    </location>
</feature>
<dbReference type="AlphaFoldDB" id="A0A9P8LMI5"/>
<dbReference type="GeneID" id="94301070"/>
<keyword evidence="5 6" id="KW-0472">Membrane</keyword>
<organism evidence="7 8">
    <name type="scientific">Spironucleus salmonicida</name>
    <dbReference type="NCBI Taxonomy" id="348837"/>
    <lineage>
        <taxon>Eukaryota</taxon>
        <taxon>Metamonada</taxon>
        <taxon>Diplomonadida</taxon>
        <taxon>Hexamitidae</taxon>
        <taxon>Hexamitinae</taxon>
        <taxon>Spironucleus</taxon>
    </lineage>
</organism>
<evidence type="ECO:0000256" key="6">
    <source>
        <dbReference type="SAM" id="Phobius"/>
    </source>
</evidence>
<feature type="transmembrane region" description="Helical" evidence="6">
    <location>
        <begin position="107"/>
        <end position="128"/>
    </location>
</feature>
<feature type="transmembrane region" description="Helical" evidence="6">
    <location>
        <begin position="231"/>
        <end position="249"/>
    </location>
</feature>
<evidence type="ECO:0000256" key="1">
    <source>
        <dbReference type="ARBA" id="ARBA00004141"/>
    </source>
</evidence>
<feature type="transmembrane region" description="Helical" evidence="6">
    <location>
        <begin position="25"/>
        <end position="44"/>
    </location>
</feature>
<dbReference type="GO" id="GO:0016020">
    <property type="term" value="C:membrane"/>
    <property type="evidence" value="ECO:0007669"/>
    <property type="project" value="UniProtKB-SubCell"/>
</dbReference>
<dbReference type="RefSeq" id="XP_067761532.1">
    <property type="nucleotide sequence ID" value="XM_067910845.1"/>
</dbReference>
<accession>A0A9P8LMI5</accession>